<feature type="compositionally biased region" description="Pro residues" evidence="1">
    <location>
        <begin position="283"/>
        <end position="292"/>
    </location>
</feature>
<evidence type="ECO:0000256" key="1">
    <source>
        <dbReference type="SAM" id="MobiDB-lite"/>
    </source>
</evidence>
<feature type="region of interest" description="Disordered" evidence="1">
    <location>
        <begin position="542"/>
        <end position="612"/>
    </location>
</feature>
<evidence type="ECO:0000313" key="2">
    <source>
        <dbReference type="EMBL" id="CAF90501.1"/>
    </source>
</evidence>
<dbReference type="InterPro" id="IPR026173">
    <property type="entry name" value="SPAG17"/>
</dbReference>
<organism evidence="2">
    <name type="scientific">Tetraodon nigroviridis</name>
    <name type="common">Spotted green pufferfish</name>
    <name type="synonym">Chelonodon nigroviridis</name>
    <dbReference type="NCBI Taxonomy" id="99883"/>
    <lineage>
        <taxon>Eukaryota</taxon>
        <taxon>Metazoa</taxon>
        <taxon>Chordata</taxon>
        <taxon>Craniata</taxon>
        <taxon>Vertebrata</taxon>
        <taxon>Euteleostomi</taxon>
        <taxon>Actinopterygii</taxon>
        <taxon>Neopterygii</taxon>
        <taxon>Teleostei</taxon>
        <taxon>Neoteleostei</taxon>
        <taxon>Acanthomorphata</taxon>
        <taxon>Eupercaria</taxon>
        <taxon>Tetraodontiformes</taxon>
        <taxon>Tetradontoidea</taxon>
        <taxon>Tetraodontidae</taxon>
        <taxon>Tetraodon</taxon>
    </lineage>
</organism>
<feature type="compositionally biased region" description="Pro residues" evidence="1">
    <location>
        <begin position="149"/>
        <end position="160"/>
    </location>
</feature>
<proteinExistence type="predicted"/>
<dbReference type="OrthoDB" id="10257153at2759"/>
<reference evidence="2" key="1">
    <citation type="journal article" date="2004" name="Nature">
        <title>Genome duplication in the teleost fish Tetraodon nigroviridis reveals the early vertebrate proto-karyotype.</title>
        <authorList>
            <person name="Jaillon O."/>
            <person name="Aury J.-M."/>
            <person name="Brunet F."/>
            <person name="Petit J.-L."/>
            <person name="Stange-Thomann N."/>
            <person name="Mauceli E."/>
            <person name="Bouneau L."/>
            <person name="Fischer C."/>
            <person name="Ozouf-Costaz C."/>
            <person name="Bernot A."/>
            <person name="Nicaud S."/>
            <person name="Jaffe D."/>
            <person name="Fisher S."/>
            <person name="Lutfalla G."/>
            <person name="Dossat C."/>
            <person name="Segurens B."/>
            <person name="Dasilva C."/>
            <person name="Salanoubat M."/>
            <person name="Levy M."/>
            <person name="Boudet N."/>
            <person name="Castellano S."/>
            <person name="Anthouard V."/>
            <person name="Jubin C."/>
            <person name="Castelli V."/>
            <person name="Katinka M."/>
            <person name="Vacherie B."/>
            <person name="Biemont C."/>
            <person name="Skalli Z."/>
            <person name="Cattolico L."/>
            <person name="Poulain J."/>
            <person name="De Berardinis V."/>
            <person name="Cruaud C."/>
            <person name="Duprat S."/>
            <person name="Brottier P."/>
            <person name="Coutanceau J.-P."/>
            <person name="Gouzy J."/>
            <person name="Parra G."/>
            <person name="Lardier G."/>
            <person name="Chapple C."/>
            <person name="McKernan K.J."/>
            <person name="McEwan P."/>
            <person name="Bosak S."/>
            <person name="Kellis M."/>
            <person name="Volff J.-N."/>
            <person name="Guigo R."/>
            <person name="Zody M.C."/>
            <person name="Mesirov J."/>
            <person name="Lindblad-Toh K."/>
            <person name="Birren B."/>
            <person name="Nusbaum C."/>
            <person name="Kahn D."/>
            <person name="Robinson-Rechavi M."/>
            <person name="Laudet V."/>
            <person name="Schachter V."/>
            <person name="Quetier F."/>
            <person name="Saurin W."/>
            <person name="Scarpelli C."/>
            <person name="Wincker P."/>
            <person name="Lander E.S."/>
            <person name="Weissenbach J."/>
            <person name="Roest Crollius H."/>
        </authorList>
    </citation>
    <scope>NUCLEOTIDE SEQUENCE [LARGE SCALE GENOMIC DNA]</scope>
</reference>
<dbReference type="GO" id="GO:0003351">
    <property type="term" value="P:epithelial cilium movement involved in extracellular fluid movement"/>
    <property type="evidence" value="ECO:0007669"/>
    <property type="project" value="TreeGrafter"/>
</dbReference>
<name>Q4T9D1_TETNG</name>
<feature type="non-terminal residue" evidence="2">
    <location>
        <position position="1"/>
    </location>
</feature>
<dbReference type="GO" id="GO:1990716">
    <property type="term" value="C:axonemal central apparatus"/>
    <property type="evidence" value="ECO:0007669"/>
    <property type="project" value="TreeGrafter"/>
</dbReference>
<accession>Q4T9D1</accession>
<reference evidence="2" key="2">
    <citation type="submission" date="2004-02" db="EMBL/GenBank/DDBJ databases">
        <authorList>
            <consortium name="Genoscope"/>
            <consortium name="Whitehead Institute Centre for Genome Research"/>
        </authorList>
    </citation>
    <scope>NUCLEOTIDE SEQUENCE</scope>
</reference>
<feature type="region of interest" description="Disordered" evidence="1">
    <location>
        <begin position="241"/>
        <end position="324"/>
    </location>
</feature>
<dbReference type="PANTHER" id="PTHR21963:SF1">
    <property type="entry name" value="SPERM-ASSOCIATED ANTIGEN 17"/>
    <property type="match status" value="1"/>
</dbReference>
<feature type="region of interest" description="Disordered" evidence="1">
    <location>
        <begin position="149"/>
        <end position="178"/>
    </location>
</feature>
<feature type="compositionally biased region" description="Basic and acidic residues" evidence="1">
    <location>
        <begin position="542"/>
        <end position="562"/>
    </location>
</feature>
<dbReference type="EMBL" id="CAAE01007597">
    <property type="protein sequence ID" value="CAF90501.1"/>
    <property type="molecule type" value="Genomic_DNA"/>
</dbReference>
<dbReference type="AlphaFoldDB" id="Q4T9D1"/>
<dbReference type="GO" id="GO:1904158">
    <property type="term" value="P:axonemal central apparatus assembly"/>
    <property type="evidence" value="ECO:0007669"/>
    <property type="project" value="TreeGrafter"/>
</dbReference>
<sequence length="612" mass="67471">DQPEDGPQLYILLFGFYHPLLIAALDDVGVHVSCVVRLCSEGLGQVERSEDEASGHAAEAPPDLDRKLSHFWSELVPVLNSGTGSSRLPDVVQLSYTVQSHGAEAELETGIRMYGGVAALLYGCLEKRRQHQRYLRSTRLVSVPVVSRLPPPQPEVPPAAAPRAKKKGEVEQPAPKPGRCLTPALLRRFCRGPEARVRCSPLTRTRAAALRRRGHALLLEPAGPSSSRGLLRAAHPALHAGAGARTRWHARTSAERHPPSFVPGSGGGFRGGAASRAGRPPRELPPGRPARPLPAAAVSSSGSQRRGAAHMAEAPPSGTERCGEDNAVSWREVERFLHQSVFESMPLTRLGPDGVLERSSSLLGVLEAAQRLPVLPWDDPPAFASLQLRNAQAEGPLLGRVLLSRFKPSLSSRLNFQALSVFPGQTFVTEDPDDASSPWNRRPQPELVHLQSCRLRSLSHWRFSERHDAAVFSQVLPAVWDQFCCVDVFPGRLNNMVYVFCHNPTCPSRHSREFWDVGLHTDVRFRDYLEHVAETISDWTREEERKRAEEKARRLSPAERPEGAGGSGSRSVLEPGMQEIRTSAVPFPDLQTQLEEEPVIREGSLKVSRRWR</sequence>
<gene>
    <name evidence="2" type="ORF">GSTENG00004806001</name>
</gene>
<comment type="caution">
    <text evidence="2">The sequence shown here is derived from an EMBL/GenBank/DDBJ whole genome shotgun (WGS) entry which is preliminary data.</text>
</comment>
<dbReference type="GO" id="GO:0005576">
    <property type="term" value="C:extracellular region"/>
    <property type="evidence" value="ECO:0007669"/>
    <property type="project" value="GOC"/>
</dbReference>
<protein>
    <submittedName>
        <fullName evidence="2">(spotted green pufferfish) hypothetical protein</fullName>
    </submittedName>
</protein>
<dbReference type="PANTHER" id="PTHR21963">
    <property type="entry name" value="PF6"/>
    <property type="match status" value="1"/>
</dbReference>
<dbReference type="KEGG" id="tng:GSTEN00004806G001"/>